<reference evidence="2" key="1">
    <citation type="submission" date="2013-08" db="EMBL/GenBank/DDBJ databases">
        <title>Intrasporangium oryzae NRRL B-24470.</title>
        <authorList>
            <person name="Liu H."/>
            <person name="Wang G."/>
        </authorList>
    </citation>
    <scope>NUCLEOTIDE SEQUENCE [LARGE SCALE GENOMIC DNA]</scope>
    <source>
        <strain evidence="2">Q5-1</strain>
    </source>
</reference>
<dbReference type="AlphaFoldDB" id="W9GR24"/>
<dbReference type="OrthoDB" id="4748714at2"/>
<evidence type="ECO:0000313" key="1">
    <source>
        <dbReference type="EMBL" id="EWT06339.1"/>
    </source>
</evidence>
<gene>
    <name evidence="1" type="ORF">N864_22190</name>
</gene>
<evidence type="ECO:0000313" key="2">
    <source>
        <dbReference type="Proteomes" id="UP000019494"/>
    </source>
</evidence>
<dbReference type="RefSeq" id="WP_034715733.1">
    <property type="nucleotide sequence ID" value="NZ_AWQS01000053.1"/>
</dbReference>
<dbReference type="Proteomes" id="UP000019494">
    <property type="component" value="Unassembled WGS sequence"/>
</dbReference>
<protein>
    <recommendedName>
        <fullName evidence="3">Antitoxin Xre/MbcA/ParS-like toxin-binding domain-containing protein</fullName>
    </recommendedName>
</protein>
<organism evidence="1 2">
    <name type="scientific">Intrasporangium chromatireducens Q5-1</name>
    <dbReference type="NCBI Taxonomy" id="584657"/>
    <lineage>
        <taxon>Bacteria</taxon>
        <taxon>Bacillati</taxon>
        <taxon>Actinomycetota</taxon>
        <taxon>Actinomycetes</taxon>
        <taxon>Micrococcales</taxon>
        <taxon>Intrasporangiaceae</taxon>
        <taxon>Intrasporangium</taxon>
    </lineage>
</organism>
<evidence type="ECO:0008006" key="3">
    <source>
        <dbReference type="Google" id="ProtNLM"/>
    </source>
</evidence>
<sequence>MSLTPARPDLAFASAAVRLSPAVLVSELRELLGAKLVAYLGGVKETRAVRQWAEGTREVSGAEDLRRLRVAYQAAKLISARDTPAVVQAWFQGLNPGLQDRSPARVLREGDLDDVGAQVLAAARQFSAVG</sequence>
<name>W9GR24_9MICO</name>
<dbReference type="EMBL" id="AWQS01000053">
    <property type="protein sequence ID" value="EWT06339.1"/>
    <property type="molecule type" value="Genomic_DNA"/>
</dbReference>
<proteinExistence type="predicted"/>
<comment type="caution">
    <text evidence="1">The sequence shown here is derived from an EMBL/GenBank/DDBJ whole genome shotgun (WGS) entry which is preliminary data.</text>
</comment>
<accession>W9GR24</accession>
<dbReference type="PATRIC" id="fig|584657.3.peg.1748"/>
<keyword evidence="2" id="KW-1185">Reference proteome</keyword>